<accession>A0A8S2TVA4</accession>
<feature type="compositionally biased region" description="Acidic residues" evidence="1">
    <location>
        <begin position="61"/>
        <end position="88"/>
    </location>
</feature>
<dbReference type="EMBL" id="CAJOBA010058574">
    <property type="protein sequence ID" value="CAF4309296.1"/>
    <property type="molecule type" value="Genomic_DNA"/>
</dbReference>
<proteinExistence type="predicted"/>
<dbReference type="AlphaFoldDB" id="A0A8S2TVA4"/>
<name>A0A8S2TVA4_9BILA</name>
<dbReference type="Proteomes" id="UP000682733">
    <property type="component" value="Unassembled WGS sequence"/>
</dbReference>
<comment type="caution">
    <text evidence="3">The sequence shown here is derived from an EMBL/GenBank/DDBJ whole genome shotgun (WGS) entry which is preliminary data.</text>
</comment>
<protein>
    <submittedName>
        <fullName evidence="3">Uncharacterized protein</fullName>
    </submittedName>
</protein>
<evidence type="ECO:0000313" key="2">
    <source>
        <dbReference type="EMBL" id="CAF1522389.1"/>
    </source>
</evidence>
<feature type="region of interest" description="Disordered" evidence="1">
    <location>
        <begin position="58"/>
        <end position="111"/>
    </location>
</feature>
<reference evidence="3" key="1">
    <citation type="submission" date="2021-02" db="EMBL/GenBank/DDBJ databases">
        <authorList>
            <person name="Nowell W R."/>
        </authorList>
    </citation>
    <scope>NUCLEOTIDE SEQUENCE</scope>
</reference>
<dbReference type="Proteomes" id="UP000677228">
    <property type="component" value="Unassembled WGS sequence"/>
</dbReference>
<gene>
    <name evidence="2" type="ORF">OVA965_LOCUS37849</name>
    <name evidence="3" type="ORF">TMI583_LOCUS38973</name>
</gene>
<evidence type="ECO:0000313" key="4">
    <source>
        <dbReference type="Proteomes" id="UP000682733"/>
    </source>
</evidence>
<sequence>MDDQGYKLLGWCIDSVLMTTKRCYDKLKDEGSYDIARERVRSVWRSIGDLCVAEKLRINDDDGEDDDENKTTPNEEDTEEDCHDDESEVQSGCDNEQAKRTNQATSIKGVY</sequence>
<organism evidence="3 4">
    <name type="scientific">Didymodactylos carnosus</name>
    <dbReference type="NCBI Taxonomy" id="1234261"/>
    <lineage>
        <taxon>Eukaryota</taxon>
        <taxon>Metazoa</taxon>
        <taxon>Spiralia</taxon>
        <taxon>Gnathifera</taxon>
        <taxon>Rotifera</taxon>
        <taxon>Eurotatoria</taxon>
        <taxon>Bdelloidea</taxon>
        <taxon>Philodinida</taxon>
        <taxon>Philodinidae</taxon>
        <taxon>Didymodactylos</taxon>
    </lineage>
</organism>
<evidence type="ECO:0000313" key="3">
    <source>
        <dbReference type="EMBL" id="CAF4309296.1"/>
    </source>
</evidence>
<dbReference type="EMBL" id="CAJNOK010036426">
    <property type="protein sequence ID" value="CAF1522389.1"/>
    <property type="molecule type" value="Genomic_DNA"/>
</dbReference>
<feature type="compositionally biased region" description="Polar residues" evidence="1">
    <location>
        <begin position="89"/>
        <end position="111"/>
    </location>
</feature>
<evidence type="ECO:0000256" key="1">
    <source>
        <dbReference type="SAM" id="MobiDB-lite"/>
    </source>
</evidence>